<dbReference type="EMBL" id="JBEPTQ010000002">
    <property type="protein sequence ID" value="MET4724565.1"/>
    <property type="molecule type" value="Genomic_DNA"/>
</dbReference>
<dbReference type="Gene3D" id="1.20.950.20">
    <property type="entry name" value="Transmembrane di-heme cytochromes, Chain C"/>
    <property type="match status" value="1"/>
</dbReference>
<evidence type="ECO:0000256" key="11">
    <source>
        <dbReference type="ARBA" id="ARBA00023136"/>
    </source>
</evidence>
<keyword evidence="16" id="KW-1185">Reference proteome</keyword>
<evidence type="ECO:0000256" key="12">
    <source>
        <dbReference type="ARBA" id="ARBA00037975"/>
    </source>
</evidence>
<evidence type="ECO:0000256" key="7">
    <source>
        <dbReference type="ARBA" id="ARBA00022723"/>
    </source>
</evidence>
<evidence type="ECO:0000313" key="16">
    <source>
        <dbReference type="Proteomes" id="UP001549291"/>
    </source>
</evidence>
<feature type="domain" description="Cytochrome b561 bacterial/Ni-hydrogenase" evidence="14">
    <location>
        <begin position="10"/>
        <end position="184"/>
    </location>
</feature>
<evidence type="ECO:0000256" key="3">
    <source>
        <dbReference type="ARBA" id="ARBA00022448"/>
    </source>
</evidence>
<dbReference type="RefSeq" id="WP_354270448.1">
    <property type="nucleotide sequence ID" value="NZ_JBEPTQ010000002.1"/>
</dbReference>
<keyword evidence="6 13" id="KW-0812">Transmembrane</keyword>
<dbReference type="Proteomes" id="UP001549291">
    <property type="component" value="Unassembled WGS sequence"/>
</dbReference>
<comment type="caution">
    <text evidence="15">The sequence shown here is derived from an EMBL/GenBank/DDBJ whole genome shotgun (WGS) entry which is preliminary data.</text>
</comment>
<keyword evidence="9 13" id="KW-1133">Transmembrane helix</keyword>
<comment type="similarity">
    <text evidence="12">Belongs to the cytochrome b561 family.</text>
</comment>
<evidence type="ECO:0000256" key="1">
    <source>
        <dbReference type="ARBA" id="ARBA00001970"/>
    </source>
</evidence>
<proteinExistence type="inferred from homology"/>
<dbReference type="InterPro" id="IPR052168">
    <property type="entry name" value="Cytochrome_b561_oxidase"/>
</dbReference>
<evidence type="ECO:0000256" key="13">
    <source>
        <dbReference type="SAM" id="Phobius"/>
    </source>
</evidence>
<evidence type="ECO:0000256" key="4">
    <source>
        <dbReference type="ARBA" id="ARBA00022475"/>
    </source>
</evidence>
<keyword evidence="11 13" id="KW-0472">Membrane</keyword>
<keyword evidence="3" id="KW-0813">Transport</keyword>
<comment type="cofactor">
    <cofactor evidence="1">
        <name>heme b</name>
        <dbReference type="ChEBI" id="CHEBI:60344"/>
    </cofactor>
</comment>
<dbReference type="SUPFAM" id="SSF81342">
    <property type="entry name" value="Transmembrane di-heme cytochromes"/>
    <property type="match status" value="1"/>
</dbReference>
<keyword evidence="5" id="KW-0349">Heme</keyword>
<keyword evidence="10" id="KW-0408">Iron</keyword>
<reference evidence="15 16" key="1">
    <citation type="submission" date="2024-06" db="EMBL/GenBank/DDBJ databases">
        <title>Genomic Encyclopedia of Type Strains, Phase V (KMG-V): Genome sequencing to study the core and pangenomes of soil and plant-associated prokaryotes.</title>
        <authorList>
            <person name="Whitman W."/>
        </authorList>
    </citation>
    <scope>NUCLEOTIDE SEQUENCE [LARGE SCALE GENOMIC DNA]</scope>
    <source>
        <strain evidence="15 16">USDA 160</strain>
    </source>
</reference>
<keyword evidence="7" id="KW-0479">Metal-binding</keyword>
<evidence type="ECO:0000256" key="5">
    <source>
        <dbReference type="ARBA" id="ARBA00022617"/>
    </source>
</evidence>
<evidence type="ECO:0000256" key="8">
    <source>
        <dbReference type="ARBA" id="ARBA00022982"/>
    </source>
</evidence>
<evidence type="ECO:0000256" key="6">
    <source>
        <dbReference type="ARBA" id="ARBA00022692"/>
    </source>
</evidence>
<dbReference type="PANTHER" id="PTHR30529">
    <property type="entry name" value="CYTOCHROME B561"/>
    <property type="match status" value="1"/>
</dbReference>
<keyword evidence="8" id="KW-0249">Electron transport</keyword>
<comment type="subcellular location">
    <subcellularLocation>
        <location evidence="2">Cell membrane</location>
        <topology evidence="2">Multi-pass membrane protein</topology>
    </subcellularLocation>
</comment>
<evidence type="ECO:0000313" key="15">
    <source>
        <dbReference type="EMBL" id="MET4724565.1"/>
    </source>
</evidence>
<evidence type="ECO:0000256" key="2">
    <source>
        <dbReference type="ARBA" id="ARBA00004651"/>
    </source>
</evidence>
<evidence type="ECO:0000256" key="9">
    <source>
        <dbReference type="ARBA" id="ARBA00022989"/>
    </source>
</evidence>
<feature type="transmembrane region" description="Helical" evidence="13">
    <location>
        <begin position="12"/>
        <end position="34"/>
    </location>
</feature>
<evidence type="ECO:0000259" key="14">
    <source>
        <dbReference type="Pfam" id="PF01292"/>
    </source>
</evidence>
<protein>
    <submittedName>
        <fullName evidence="15">Cytochrome b561</fullName>
    </submittedName>
</protein>
<dbReference type="InterPro" id="IPR016174">
    <property type="entry name" value="Di-haem_cyt_TM"/>
</dbReference>
<evidence type="ECO:0000256" key="10">
    <source>
        <dbReference type="ARBA" id="ARBA00023004"/>
    </source>
</evidence>
<dbReference type="InterPro" id="IPR011577">
    <property type="entry name" value="Cyt_b561_bac/Ni-Hgenase"/>
</dbReference>
<name>A0ABV2S5U4_BRAJP</name>
<feature type="transmembrane region" description="Helical" evidence="13">
    <location>
        <begin position="88"/>
        <end position="115"/>
    </location>
</feature>
<gene>
    <name evidence="15" type="ORF">ABIF63_008671</name>
</gene>
<dbReference type="PANTHER" id="PTHR30529:SF1">
    <property type="entry name" value="CYTOCHROME B561 HOMOLOG 2"/>
    <property type="match status" value="1"/>
</dbReference>
<organism evidence="15 16">
    <name type="scientific">Bradyrhizobium japonicum</name>
    <dbReference type="NCBI Taxonomy" id="375"/>
    <lineage>
        <taxon>Bacteria</taxon>
        <taxon>Pseudomonadati</taxon>
        <taxon>Pseudomonadota</taxon>
        <taxon>Alphaproteobacteria</taxon>
        <taxon>Hyphomicrobiales</taxon>
        <taxon>Nitrobacteraceae</taxon>
        <taxon>Bradyrhizobium</taxon>
    </lineage>
</organism>
<dbReference type="Pfam" id="PF01292">
    <property type="entry name" value="Ni_hydr_CYTB"/>
    <property type="match status" value="1"/>
</dbReference>
<keyword evidence="4" id="KW-1003">Cell membrane</keyword>
<sequence length="188" mass="20092">MRLFNSVNDYGAVAQALHWLTVILVAVAWALGIFGDLLPKGAARQAGLAVHIFAGLALLVLVAARLAWRSVDPSPASEATELGSWMARWLGAAAGIAHYALYALLIAVPIAGIVLQFARGDALSLFGLAVIPSPWLKDAAVAHNVKEVHEVLAHALVVLATVHANAALMHHWVFQDRTLVRMLPHSKQ</sequence>
<feature type="transmembrane region" description="Helical" evidence="13">
    <location>
        <begin position="46"/>
        <end position="68"/>
    </location>
</feature>
<accession>A0ABV2S5U4</accession>